<evidence type="ECO:0000313" key="3">
    <source>
        <dbReference type="Proteomes" id="UP001521785"/>
    </source>
</evidence>
<protein>
    <submittedName>
        <fullName evidence="2">Uncharacterized protein</fullName>
    </submittedName>
</protein>
<keyword evidence="3" id="KW-1185">Reference proteome</keyword>
<sequence length="683" mass="77733">MRAQGSPSRGTASRGGQRGPRGRGTYRGRGQSTENNNQHGKRTANRVIGVPPEFRRQTKESERARLVALWKSETGCEVIPKPEYGPERLIITRFEIFGTTGNLDNAAQKIEEWIRYSVSKTSETTAWAKIQAHIPKNWSQEHLKQEEMVRKKRFTEDMDEEETETYKRMITVEWPSDLLETNLSMKDAFGANLAKLDPIRMDEEVFIRAVGLNQLEIRGSDILRARSAEQRLKVLIEKVRAMTNSKVVYPKYTLLDKREGSKDGVLFERVGSWWPDRDTHPVAPRLIRCAMTSSQPGEYWQDIQPHEHYDIQTELQRALDIARYEKGSYDLSIRLGCLALKQKVSSIGTKQPTEEFLDDIINRHDMDCVVKNWLVDDEGGEQLLERIVAAEHLLEPTANGTGFGFANKPDALSETRCTLRGTWVFRDPNTSQSTSSDYVVQVHWTVDEDGLYEKEYVKFYRLGLGDTGPKENIDIKLLELGESKGWQFSLTSMTPVSKAVVPTALRRFADQTCLKPGYDIASKELFADFTAGSKNSLKLLRGRLDKIHTFGIRKTGYRADVISMWYPGKTVPCWGLNVYHSDWRTHLATVEQLRPGECASWGDTLSTFLPDDGLFPAEWTALDEPQRLDEHGKPLPRDGIRLMMTKLMELSQVIYQSDGALIPDFPAIQPPPRVPTQHQESLI</sequence>
<evidence type="ECO:0000313" key="2">
    <source>
        <dbReference type="EMBL" id="KAL1607781.1"/>
    </source>
</evidence>
<feature type="compositionally biased region" description="Polar residues" evidence="1">
    <location>
        <begin position="1"/>
        <end position="11"/>
    </location>
</feature>
<proteinExistence type="predicted"/>
<feature type="region of interest" description="Disordered" evidence="1">
    <location>
        <begin position="1"/>
        <end position="60"/>
    </location>
</feature>
<comment type="caution">
    <text evidence="2">The sequence shown here is derived from an EMBL/GenBank/DDBJ whole genome shotgun (WGS) entry which is preliminary data.</text>
</comment>
<dbReference type="Proteomes" id="UP001521785">
    <property type="component" value="Unassembled WGS sequence"/>
</dbReference>
<gene>
    <name evidence="2" type="ORF">SLS60_002717</name>
</gene>
<organism evidence="2 3">
    <name type="scientific">Paraconiothyrium brasiliense</name>
    <dbReference type="NCBI Taxonomy" id="300254"/>
    <lineage>
        <taxon>Eukaryota</taxon>
        <taxon>Fungi</taxon>
        <taxon>Dikarya</taxon>
        <taxon>Ascomycota</taxon>
        <taxon>Pezizomycotina</taxon>
        <taxon>Dothideomycetes</taxon>
        <taxon>Pleosporomycetidae</taxon>
        <taxon>Pleosporales</taxon>
        <taxon>Massarineae</taxon>
        <taxon>Didymosphaeriaceae</taxon>
        <taxon>Paraconiothyrium</taxon>
    </lineage>
</organism>
<dbReference type="EMBL" id="JAKJXO020000003">
    <property type="protein sequence ID" value="KAL1607781.1"/>
    <property type="molecule type" value="Genomic_DNA"/>
</dbReference>
<accession>A0ABR3RTM0</accession>
<reference evidence="2 3" key="1">
    <citation type="submission" date="2024-02" db="EMBL/GenBank/DDBJ databases">
        <title>De novo assembly and annotation of 12 fungi associated with fruit tree decline syndrome in Ontario, Canada.</title>
        <authorList>
            <person name="Sulman M."/>
            <person name="Ellouze W."/>
            <person name="Ilyukhin E."/>
        </authorList>
    </citation>
    <scope>NUCLEOTIDE SEQUENCE [LARGE SCALE GENOMIC DNA]</scope>
    <source>
        <strain evidence="2 3">M42-189</strain>
    </source>
</reference>
<evidence type="ECO:0000256" key="1">
    <source>
        <dbReference type="SAM" id="MobiDB-lite"/>
    </source>
</evidence>
<name>A0ABR3RTM0_9PLEO</name>